<name>A0ABW2I891_9BURK</name>
<gene>
    <name evidence="1" type="ORF">ACFQPC_04260</name>
</gene>
<proteinExistence type="predicted"/>
<dbReference type="RefSeq" id="WP_382270351.1">
    <property type="nucleotide sequence ID" value="NZ_JBHTBU010000001.1"/>
</dbReference>
<accession>A0ABW2I891</accession>
<keyword evidence="2" id="KW-1185">Reference proteome</keyword>
<protein>
    <submittedName>
        <fullName evidence="1">Chaperone modulator CbpM</fullName>
    </submittedName>
</protein>
<dbReference type="Gene3D" id="1.10.1660.10">
    <property type="match status" value="1"/>
</dbReference>
<organism evidence="1 2">
    <name type="scientific">Herminiimonas glaciei</name>
    <dbReference type="NCBI Taxonomy" id="523788"/>
    <lineage>
        <taxon>Bacteria</taxon>
        <taxon>Pseudomonadati</taxon>
        <taxon>Pseudomonadota</taxon>
        <taxon>Betaproteobacteria</taxon>
        <taxon>Burkholderiales</taxon>
        <taxon>Oxalobacteraceae</taxon>
        <taxon>Herminiimonas</taxon>
    </lineage>
</organism>
<dbReference type="Proteomes" id="UP001596542">
    <property type="component" value="Unassembled WGS sequence"/>
</dbReference>
<evidence type="ECO:0000313" key="1">
    <source>
        <dbReference type="EMBL" id="MFC7287245.1"/>
    </source>
</evidence>
<reference evidence="2" key="1">
    <citation type="journal article" date="2019" name="Int. J. Syst. Evol. Microbiol.">
        <title>The Global Catalogue of Microorganisms (GCM) 10K type strain sequencing project: providing services to taxonomists for standard genome sequencing and annotation.</title>
        <authorList>
            <consortium name="The Broad Institute Genomics Platform"/>
            <consortium name="The Broad Institute Genome Sequencing Center for Infectious Disease"/>
            <person name="Wu L."/>
            <person name="Ma J."/>
        </authorList>
    </citation>
    <scope>NUCLEOTIDE SEQUENCE [LARGE SCALE GENOMIC DNA]</scope>
    <source>
        <strain evidence="2">KACC 12508</strain>
    </source>
</reference>
<comment type="caution">
    <text evidence="1">The sequence shown here is derived from an EMBL/GenBank/DDBJ whole genome shotgun (WGS) entry which is preliminary data.</text>
</comment>
<sequence>MNQTTSVYCESQLLDDDVTLTLIELSQACNAPQDLITAWVFEGVLEADGQQPQEWRFSGAAVRRARVAQHLAQDLEVNTPGVALALDLLERIDALEAQLKRRSRY</sequence>
<dbReference type="EMBL" id="JBHTBU010000001">
    <property type="protein sequence ID" value="MFC7287245.1"/>
    <property type="molecule type" value="Genomic_DNA"/>
</dbReference>
<dbReference type="Pfam" id="PF13591">
    <property type="entry name" value="MerR_2"/>
    <property type="match status" value="1"/>
</dbReference>
<evidence type="ECO:0000313" key="2">
    <source>
        <dbReference type="Proteomes" id="UP001596542"/>
    </source>
</evidence>